<keyword evidence="7" id="KW-0347">Helicase</keyword>
<dbReference type="Pfam" id="PF00176">
    <property type="entry name" value="SNF2-rel_dom"/>
    <property type="match status" value="2"/>
</dbReference>
<feature type="compositionally biased region" description="Acidic residues" evidence="4">
    <location>
        <begin position="155"/>
        <end position="164"/>
    </location>
</feature>
<dbReference type="GO" id="GO:0005634">
    <property type="term" value="C:nucleus"/>
    <property type="evidence" value="ECO:0007669"/>
    <property type="project" value="TreeGrafter"/>
</dbReference>
<proteinExistence type="predicted"/>
<evidence type="ECO:0000256" key="4">
    <source>
        <dbReference type="SAM" id="MobiDB-lite"/>
    </source>
</evidence>
<accession>A0A1V9ZDT9</accession>
<name>A0A1V9ZDT9_ACHHY</name>
<organism evidence="7 8">
    <name type="scientific">Achlya hypogyna</name>
    <name type="common">Oomycete</name>
    <name type="synonym">Protoachlya hypogyna</name>
    <dbReference type="NCBI Taxonomy" id="1202772"/>
    <lineage>
        <taxon>Eukaryota</taxon>
        <taxon>Sar</taxon>
        <taxon>Stramenopiles</taxon>
        <taxon>Oomycota</taxon>
        <taxon>Saprolegniomycetes</taxon>
        <taxon>Saprolegniales</taxon>
        <taxon>Achlyaceae</taxon>
        <taxon>Achlya</taxon>
    </lineage>
</organism>
<dbReference type="InterPro" id="IPR001650">
    <property type="entry name" value="Helicase_C-like"/>
</dbReference>
<dbReference type="GO" id="GO:0005524">
    <property type="term" value="F:ATP binding"/>
    <property type="evidence" value="ECO:0007669"/>
    <property type="project" value="UniProtKB-KW"/>
</dbReference>
<dbReference type="PANTHER" id="PTHR45626:SF22">
    <property type="entry name" value="DNA REPAIR PROTEIN RAD5"/>
    <property type="match status" value="1"/>
</dbReference>
<dbReference type="Pfam" id="PF00271">
    <property type="entry name" value="Helicase_C"/>
    <property type="match status" value="1"/>
</dbReference>
<dbReference type="Proteomes" id="UP000243579">
    <property type="component" value="Unassembled WGS sequence"/>
</dbReference>
<dbReference type="Gene3D" id="3.40.50.10810">
    <property type="entry name" value="Tandem AAA-ATPase domain"/>
    <property type="match status" value="1"/>
</dbReference>
<feature type="domain" description="Helicase C-terminal" evidence="6">
    <location>
        <begin position="697"/>
        <end position="861"/>
    </location>
</feature>
<dbReference type="SUPFAM" id="SSF52540">
    <property type="entry name" value="P-loop containing nucleoside triphosphate hydrolases"/>
    <property type="match status" value="2"/>
</dbReference>
<keyword evidence="1" id="KW-0547">Nucleotide-binding</keyword>
<evidence type="ECO:0000259" key="5">
    <source>
        <dbReference type="PROSITE" id="PS51192"/>
    </source>
</evidence>
<dbReference type="PANTHER" id="PTHR45626">
    <property type="entry name" value="TRANSCRIPTION TERMINATION FACTOR 2-RELATED"/>
    <property type="match status" value="1"/>
</dbReference>
<dbReference type="InterPro" id="IPR050628">
    <property type="entry name" value="SNF2_RAD54_helicase_TF"/>
</dbReference>
<dbReference type="CDD" id="cd18008">
    <property type="entry name" value="DEXDc_SHPRH-like"/>
    <property type="match status" value="1"/>
</dbReference>
<evidence type="ECO:0000256" key="2">
    <source>
        <dbReference type="ARBA" id="ARBA00022801"/>
    </source>
</evidence>
<keyword evidence="3" id="KW-0067">ATP-binding</keyword>
<dbReference type="CDD" id="cd18793">
    <property type="entry name" value="SF2_C_SNF"/>
    <property type="match status" value="1"/>
</dbReference>
<dbReference type="InterPro" id="IPR000330">
    <property type="entry name" value="SNF2_N"/>
</dbReference>
<dbReference type="EMBL" id="JNBR01000153">
    <property type="protein sequence ID" value="OQR96175.1"/>
    <property type="molecule type" value="Genomic_DNA"/>
</dbReference>
<dbReference type="GO" id="GO:0006281">
    <property type="term" value="P:DNA repair"/>
    <property type="evidence" value="ECO:0007669"/>
    <property type="project" value="TreeGrafter"/>
</dbReference>
<dbReference type="SMART" id="SM00490">
    <property type="entry name" value="HELICc"/>
    <property type="match status" value="1"/>
</dbReference>
<dbReference type="Gene3D" id="3.40.50.300">
    <property type="entry name" value="P-loop containing nucleotide triphosphate hydrolases"/>
    <property type="match status" value="1"/>
</dbReference>
<feature type="domain" description="Helicase ATP-binding" evidence="5">
    <location>
        <begin position="398"/>
        <end position="584"/>
    </location>
</feature>
<evidence type="ECO:0000259" key="6">
    <source>
        <dbReference type="PROSITE" id="PS51194"/>
    </source>
</evidence>
<comment type="caution">
    <text evidence="7">The sequence shown here is derived from an EMBL/GenBank/DDBJ whole genome shotgun (WGS) entry which is preliminary data.</text>
</comment>
<evidence type="ECO:0000313" key="8">
    <source>
        <dbReference type="Proteomes" id="UP000243579"/>
    </source>
</evidence>
<keyword evidence="8" id="KW-1185">Reference proteome</keyword>
<gene>
    <name evidence="7" type="ORF">ACHHYP_16903</name>
</gene>
<evidence type="ECO:0000256" key="1">
    <source>
        <dbReference type="ARBA" id="ARBA00022741"/>
    </source>
</evidence>
<feature type="compositionally biased region" description="Low complexity" evidence="4">
    <location>
        <begin position="180"/>
        <end position="193"/>
    </location>
</feature>
<reference evidence="7 8" key="1">
    <citation type="journal article" date="2014" name="Genome Biol. Evol.">
        <title>The secreted proteins of Achlya hypogyna and Thraustotheca clavata identify the ancestral oomycete secretome and reveal gene acquisitions by horizontal gene transfer.</title>
        <authorList>
            <person name="Misner I."/>
            <person name="Blouin N."/>
            <person name="Leonard G."/>
            <person name="Richards T.A."/>
            <person name="Lane C.E."/>
        </authorList>
    </citation>
    <scope>NUCLEOTIDE SEQUENCE [LARGE SCALE GENOMIC DNA]</scope>
    <source>
        <strain evidence="7 8">ATCC 48635</strain>
    </source>
</reference>
<protein>
    <submittedName>
        <fullName evidence="7">SNF2 family DNA/RNA helicase</fullName>
    </submittedName>
</protein>
<dbReference type="AlphaFoldDB" id="A0A1V9ZDT9"/>
<dbReference type="GO" id="GO:0016787">
    <property type="term" value="F:hydrolase activity"/>
    <property type="evidence" value="ECO:0007669"/>
    <property type="project" value="UniProtKB-KW"/>
</dbReference>
<dbReference type="SMART" id="SM00487">
    <property type="entry name" value="DEXDc"/>
    <property type="match status" value="1"/>
</dbReference>
<dbReference type="InterPro" id="IPR027417">
    <property type="entry name" value="P-loop_NTPase"/>
</dbReference>
<dbReference type="PROSITE" id="PS51192">
    <property type="entry name" value="HELICASE_ATP_BIND_1"/>
    <property type="match status" value="1"/>
</dbReference>
<dbReference type="OrthoDB" id="69037at2759"/>
<evidence type="ECO:0000256" key="3">
    <source>
        <dbReference type="ARBA" id="ARBA00022840"/>
    </source>
</evidence>
<dbReference type="GO" id="GO:0008094">
    <property type="term" value="F:ATP-dependent activity, acting on DNA"/>
    <property type="evidence" value="ECO:0007669"/>
    <property type="project" value="TreeGrafter"/>
</dbReference>
<dbReference type="GO" id="GO:0004386">
    <property type="term" value="F:helicase activity"/>
    <property type="evidence" value="ECO:0007669"/>
    <property type="project" value="UniProtKB-KW"/>
</dbReference>
<dbReference type="STRING" id="1202772.A0A1V9ZDT9"/>
<dbReference type="InterPro" id="IPR038718">
    <property type="entry name" value="SNF2-like_sf"/>
</dbReference>
<dbReference type="InterPro" id="IPR014001">
    <property type="entry name" value="Helicase_ATP-bd"/>
</dbReference>
<evidence type="ECO:0000313" key="7">
    <source>
        <dbReference type="EMBL" id="OQR96175.1"/>
    </source>
</evidence>
<sequence>MGHWEDAYEGSWRGYVEGVLDERFGAAAVRTYKVADGDVACMERLFRVLHEDPPSGLEEDGSYEYHTPASVSFEYTTPGPKKKRQRWSSPGSYFPEFDSNEFNHSIDDVSMKLCRRMAALSPITSHRVVAEPPTSGHHERNPSSLDVIPFALPDGDSDYDEDETPTIKHRSSTQEHHTPTQEQHTPTQEQHTPTQEHHTPTIEARSPPIHHRSPTLEYASPTREPQPALSPLTPPHDDEIDLAGDDFEEVKEVEIEPALDSDASMDFDLGGDNALDDAQNLSLLLGELGMVPEARVSSIASDSDDDILPRALTPPRTAVLRGRTRLRQQEAMHKSMCSEVSSFNEDLMAADMTFLSPVGRRVHTTRGLALQSAQKRPPLVLERYQARAVRWMQGREAPTTPEQRRGGILADEMGLGKTISCLALIEQSPRGRPTLIIAPLSVLAQWEFEVKAKTSLSVGVYHGTGRKRFRHQPDFCAFDVILSTYDVLRMKETAVPVASAGRSRDTSWIAAKRQREEKQLLSRLHKIHWERVILDEAHLIANMASARTQASFQLLANARWCVTGTPIQNRLEDLHPLFKFLGIPRIKDDAHLESLVGLYLLRRLKAGTVRGVPDKVEERVELSFATDAERRWYRQVHHITRREVQATLGRAKTSALHVFELLLRLRQVCNTPALLTAPATGDENMPPVPLSTKMQTLFDALRAAVAAREPCLVVSEWRSFLDCIRRQLRAINPEMRVAQLDGRLSPQERTQVVQAYQAGQTHVLLLSLKTGALGLNLTATRRVFVMEPSWNPSLESQAIDRAHRIGQTHAVTVTRYIMKGTIEDKIYAMQKEKRSMMQQMLRDHNADRSRGKRVLKRKDVVDLVLQ</sequence>
<keyword evidence="2" id="KW-0378">Hydrolase</keyword>
<dbReference type="PROSITE" id="PS51194">
    <property type="entry name" value="HELICASE_CTER"/>
    <property type="match status" value="1"/>
</dbReference>
<feature type="region of interest" description="Disordered" evidence="4">
    <location>
        <begin position="126"/>
        <end position="237"/>
    </location>
</feature>
<dbReference type="InterPro" id="IPR049730">
    <property type="entry name" value="SNF2/RAD54-like_C"/>
</dbReference>